<dbReference type="InParanoid" id="A0A482WZG8"/>
<keyword evidence="1" id="KW-1133">Transmembrane helix</keyword>
<evidence type="ECO:0000313" key="2">
    <source>
        <dbReference type="EMBL" id="RZF38873.1"/>
    </source>
</evidence>
<sequence>MECSSQSFSTVSNDETNTFRILLLLGMVLLLGALVFVLLTLRNDRSTFFKDLEDEEPLNDVDEKAGASYGRISSSTQYGQHRASVSTFDSVPLDRAFPKEFQTNAAIENV</sequence>
<accession>A0A482WZG8</accession>
<dbReference type="AlphaFoldDB" id="A0A482WZG8"/>
<organism evidence="2 3">
    <name type="scientific">Laodelphax striatellus</name>
    <name type="common">Small brown planthopper</name>
    <name type="synonym">Delphax striatella</name>
    <dbReference type="NCBI Taxonomy" id="195883"/>
    <lineage>
        <taxon>Eukaryota</taxon>
        <taxon>Metazoa</taxon>
        <taxon>Ecdysozoa</taxon>
        <taxon>Arthropoda</taxon>
        <taxon>Hexapoda</taxon>
        <taxon>Insecta</taxon>
        <taxon>Pterygota</taxon>
        <taxon>Neoptera</taxon>
        <taxon>Paraneoptera</taxon>
        <taxon>Hemiptera</taxon>
        <taxon>Auchenorrhyncha</taxon>
        <taxon>Fulgoroidea</taxon>
        <taxon>Delphacidae</taxon>
        <taxon>Criomorphinae</taxon>
        <taxon>Laodelphax</taxon>
    </lineage>
</organism>
<evidence type="ECO:0000313" key="3">
    <source>
        <dbReference type="Proteomes" id="UP000291343"/>
    </source>
</evidence>
<name>A0A482WZG8_LAOST</name>
<comment type="caution">
    <text evidence="2">The sequence shown here is derived from an EMBL/GenBank/DDBJ whole genome shotgun (WGS) entry which is preliminary data.</text>
</comment>
<reference evidence="2 3" key="1">
    <citation type="journal article" date="2017" name="Gigascience">
        <title>Genome sequence of the small brown planthopper, Laodelphax striatellus.</title>
        <authorList>
            <person name="Zhu J."/>
            <person name="Jiang F."/>
            <person name="Wang X."/>
            <person name="Yang P."/>
            <person name="Bao Y."/>
            <person name="Zhao W."/>
            <person name="Wang W."/>
            <person name="Lu H."/>
            <person name="Wang Q."/>
            <person name="Cui N."/>
            <person name="Li J."/>
            <person name="Chen X."/>
            <person name="Luo L."/>
            <person name="Yu J."/>
            <person name="Kang L."/>
            <person name="Cui F."/>
        </authorList>
    </citation>
    <scope>NUCLEOTIDE SEQUENCE [LARGE SCALE GENOMIC DNA]</scope>
    <source>
        <strain evidence="2">Lst14</strain>
    </source>
</reference>
<protein>
    <submittedName>
        <fullName evidence="2">Uncharacterized protein</fullName>
    </submittedName>
</protein>
<keyword evidence="1" id="KW-0472">Membrane</keyword>
<proteinExistence type="predicted"/>
<dbReference type="Proteomes" id="UP000291343">
    <property type="component" value="Unassembled WGS sequence"/>
</dbReference>
<evidence type="ECO:0000256" key="1">
    <source>
        <dbReference type="SAM" id="Phobius"/>
    </source>
</evidence>
<gene>
    <name evidence="2" type="ORF">LSTR_LSTR014838</name>
</gene>
<feature type="transmembrane region" description="Helical" evidence="1">
    <location>
        <begin position="20"/>
        <end position="41"/>
    </location>
</feature>
<keyword evidence="3" id="KW-1185">Reference proteome</keyword>
<keyword evidence="1" id="KW-0812">Transmembrane</keyword>
<dbReference type="SMR" id="A0A482WZG8"/>
<dbReference type="EMBL" id="QKKF02021410">
    <property type="protein sequence ID" value="RZF38873.1"/>
    <property type="molecule type" value="Genomic_DNA"/>
</dbReference>